<comment type="function">
    <text evidence="5">May act as an export chaperone for the filament capping protein FliD.</text>
</comment>
<dbReference type="EMBL" id="LHUR01000011">
    <property type="protein sequence ID" value="KOA21042.1"/>
    <property type="molecule type" value="Genomic_DNA"/>
</dbReference>
<evidence type="ECO:0000256" key="6">
    <source>
        <dbReference type="ARBA" id="ARBA00093785"/>
    </source>
</evidence>
<evidence type="ECO:0000256" key="3">
    <source>
        <dbReference type="ARBA" id="ARBA00022795"/>
    </source>
</evidence>
<proteinExistence type="inferred from homology"/>
<keyword evidence="2" id="KW-0963">Cytoplasm</keyword>
<evidence type="ECO:0000256" key="5">
    <source>
        <dbReference type="ARBA" id="ARBA00093765"/>
    </source>
</evidence>
<keyword evidence="4" id="KW-0143">Chaperone</keyword>
<comment type="similarity">
    <text evidence="6">Belongs to the bacillales FliT family.</text>
</comment>
<dbReference type="InterPro" id="IPR008622">
    <property type="entry name" value="FliT"/>
</dbReference>
<dbReference type="Proteomes" id="UP000037043">
    <property type="component" value="Unassembled WGS sequence"/>
</dbReference>
<evidence type="ECO:0000256" key="2">
    <source>
        <dbReference type="ARBA" id="ARBA00022490"/>
    </source>
</evidence>
<keyword evidence="3" id="KW-1005">Bacterial flagellum biogenesis</keyword>
<reference evidence="9" key="1">
    <citation type="submission" date="2015-08" db="EMBL/GenBank/DDBJ databases">
        <title>Genome sequence of the strict anaerobe Clostridium homopropionicum LuHBu1 (DSM 5847T).</title>
        <authorList>
            <person name="Poehlein A."/>
            <person name="Beck M."/>
            <person name="Schiel-Bengelsdorf B."/>
            <person name="Bengelsdorf F.R."/>
            <person name="Daniel R."/>
            <person name="Duerre P."/>
        </authorList>
    </citation>
    <scope>NUCLEOTIDE SEQUENCE [LARGE SCALE GENOMIC DNA]</scope>
    <source>
        <strain evidence="9">DSM 5847</strain>
    </source>
</reference>
<dbReference type="STRING" id="36844.SAMN04488501_10490"/>
<evidence type="ECO:0000313" key="8">
    <source>
        <dbReference type="EMBL" id="KOA21042.1"/>
    </source>
</evidence>
<evidence type="ECO:0000256" key="7">
    <source>
        <dbReference type="ARBA" id="ARBA00093797"/>
    </source>
</evidence>
<evidence type="ECO:0000256" key="4">
    <source>
        <dbReference type="ARBA" id="ARBA00023186"/>
    </source>
</evidence>
<dbReference type="PATRIC" id="fig|1121318.3.peg.632"/>
<evidence type="ECO:0000313" key="9">
    <source>
        <dbReference type="Proteomes" id="UP000037043"/>
    </source>
</evidence>
<organism evidence="8 9">
    <name type="scientific">Clostridium homopropionicum DSM 5847</name>
    <dbReference type="NCBI Taxonomy" id="1121318"/>
    <lineage>
        <taxon>Bacteria</taxon>
        <taxon>Bacillati</taxon>
        <taxon>Bacillota</taxon>
        <taxon>Clostridia</taxon>
        <taxon>Eubacteriales</taxon>
        <taxon>Clostridiaceae</taxon>
        <taxon>Clostridium</taxon>
    </lineage>
</organism>
<name>A0A0L6ZDL3_9CLOT</name>
<protein>
    <recommendedName>
        <fullName evidence="7">Flagellar protein FliT</fullName>
    </recommendedName>
</protein>
<keyword evidence="9" id="KW-1185">Reference proteome</keyword>
<dbReference type="AlphaFoldDB" id="A0A0L6ZDL3"/>
<sequence length="112" mass="13466">MDLREALTKYKNYTLQIIESSEMEDYDPISELLNKRQIVIETIGEMDYTIEEFSVIANELQIMFFEKRLNDVVIEKKNKLRIKLDKLLENKNANKTYNKKFYVDALFFNKKI</sequence>
<accession>A0A0L6ZDL3</accession>
<comment type="caution">
    <text evidence="8">The sequence shown here is derived from an EMBL/GenBank/DDBJ whole genome shotgun (WGS) entry which is preliminary data.</text>
</comment>
<evidence type="ECO:0000256" key="1">
    <source>
        <dbReference type="ARBA" id="ARBA00004514"/>
    </source>
</evidence>
<dbReference type="Pfam" id="PF05400">
    <property type="entry name" value="FliT"/>
    <property type="match status" value="1"/>
</dbReference>
<dbReference type="RefSeq" id="WP_052220221.1">
    <property type="nucleotide sequence ID" value="NZ_LHUR01000011.1"/>
</dbReference>
<gene>
    <name evidence="8" type="ORF">CLHOM_06300</name>
</gene>
<comment type="subcellular location">
    <subcellularLocation>
        <location evidence="1">Cytoplasm</location>
        <location evidence="1">Cytosol</location>
    </subcellularLocation>
</comment>